<accession>A0A2I1HD00</accession>
<evidence type="ECO:0000313" key="1">
    <source>
        <dbReference type="EMBL" id="PKY56754.1"/>
    </source>
</evidence>
<evidence type="ECO:0000313" key="2">
    <source>
        <dbReference type="Proteomes" id="UP000234323"/>
    </source>
</evidence>
<protein>
    <submittedName>
        <fullName evidence="1">Uncharacterized protein</fullName>
    </submittedName>
</protein>
<comment type="caution">
    <text evidence="1">The sequence shown here is derived from an EMBL/GenBank/DDBJ whole genome shotgun (WGS) entry which is preliminary data.</text>
</comment>
<reference evidence="1 2" key="1">
    <citation type="submission" date="2015-10" db="EMBL/GenBank/DDBJ databases">
        <title>Genome analyses suggest a sexual origin of heterokaryosis in a supposedly ancient asexual fungus.</title>
        <authorList>
            <person name="Ropars J."/>
            <person name="Sedzielewska K."/>
            <person name="Noel J."/>
            <person name="Charron P."/>
            <person name="Farinelli L."/>
            <person name="Marton T."/>
            <person name="Kruger M."/>
            <person name="Pelin A."/>
            <person name="Brachmann A."/>
            <person name="Corradi N."/>
        </authorList>
    </citation>
    <scope>NUCLEOTIDE SEQUENCE [LARGE SCALE GENOMIC DNA]</scope>
    <source>
        <strain evidence="1 2">A4</strain>
    </source>
</reference>
<keyword evidence="2" id="KW-1185">Reference proteome</keyword>
<dbReference type="EMBL" id="LLXI01002291">
    <property type="protein sequence ID" value="PKY56754.1"/>
    <property type="molecule type" value="Genomic_DNA"/>
</dbReference>
<dbReference type="Proteomes" id="UP000234323">
    <property type="component" value="Unassembled WGS sequence"/>
</dbReference>
<name>A0A2I1HD00_9GLOM</name>
<sequence length="134" mass="15664">MFTAVFILFETNLRLHLYEYQDYKQAIQIKHIEHVLVEIIKAIDYAFLAWFKASVPTILKVPERSDFVNICKSCINKYEIKTTKKTNIDIFETAKVSPIVISEDKTNVEMNNLIPKLISKDENPIVVQNDNPYR</sequence>
<proteinExistence type="predicted"/>
<dbReference type="AlphaFoldDB" id="A0A2I1HD00"/>
<organism evidence="1 2">
    <name type="scientific">Rhizophagus irregularis</name>
    <dbReference type="NCBI Taxonomy" id="588596"/>
    <lineage>
        <taxon>Eukaryota</taxon>
        <taxon>Fungi</taxon>
        <taxon>Fungi incertae sedis</taxon>
        <taxon>Mucoromycota</taxon>
        <taxon>Glomeromycotina</taxon>
        <taxon>Glomeromycetes</taxon>
        <taxon>Glomerales</taxon>
        <taxon>Glomeraceae</taxon>
        <taxon>Rhizophagus</taxon>
    </lineage>
</organism>
<gene>
    <name evidence="1" type="ORF">RhiirA4_477271</name>
</gene>